<dbReference type="SMART" id="SM00460">
    <property type="entry name" value="TGc"/>
    <property type="match status" value="1"/>
</dbReference>
<name>A3VDN5_9RHOB</name>
<dbReference type="AlphaFoldDB" id="A3VDN5"/>
<dbReference type="Proteomes" id="UP000002931">
    <property type="component" value="Unassembled WGS sequence"/>
</dbReference>
<dbReference type="InterPro" id="IPR013589">
    <property type="entry name" value="Bac_transglu_N"/>
</dbReference>
<gene>
    <name evidence="2" type="ORF">RB2654_02884</name>
</gene>
<dbReference type="STRING" id="314271.RB2654_02884"/>
<sequence>MLYDVKLRIAYSYETPSDQSRLVLRLLPNDIPATQKVLARLLTLDPMPAERRERVDFFGNTLTSVVWHEPVEAITIDLAARFDRRPDPKFLDFSPTVEALGAEIDMQRGLSPIAPQHFTAPSCRAGPQPDMTAFAQAHVTPGMTTLQAVETVGRALYSEMRFDATATDVATPAAEAFAKRHGVCQDFTHIMISCLRGLGIPAGYVSGFLRTDPPPGEPRLEGADAMHAWVRAWVGVELGWVEYDPTNAQFAGADYVTVAHGRDYDDVAPVRGALRGSGGQDSSQAVDVIPVVA</sequence>
<organism evidence="2 3">
    <name type="scientific">Maritimibacter alkaliphilus HTCC2654</name>
    <dbReference type="NCBI Taxonomy" id="314271"/>
    <lineage>
        <taxon>Bacteria</taxon>
        <taxon>Pseudomonadati</taxon>
        <taxon>Pseudomonadota</taxon>
        <taxon>Alphaproteobacteria</taxon>
        <taxon>Rhodobacterales</taxon>
        <taxon>Roseobacteraceae</taxon>
        <taxon>Maritimibacter</taxon>
    </lineage>
</organism>
<dbReference type="InterPro" id="IPR002931">
    <property type="entry name" value="Transglutaminase-like"/>
</dbReference>
<proteinExistence type="predicted"/>
<keyword evidence="3" id="KW-1185">Reference proteome</keyword>
<dbReference type="PANTHER" id="PTHR33490:SF7">
    <property type="entry name" value="BLR2979 PROTEIN"/>
    <property type="match status" value="1"/>
</dbReference>
<protein>
    <submittedName>
        <fullName evidence="2">Transglutaminase-like protein</fullName>
    </submittedName>
</protein>
<dbReference type="Gene3D" id="3.10.620.30">
    <property type="match status" value="1"/>
</dbReference>
<evidence type="ECO:0000259" key="1">
    <source>
        <dbReference type="SMART" id="SM00460"/>
    </source>
</evidence>
<evidence type="ECO:0000313" key="2">
    <source>
        <dbReference type="EMBL" id="EAQ13624.1"/>
    </source>
</evidence>
<feature type="domain" description="Transglutaminase-like" evidence="1">
    <location>
        <begin position="176"/>
        <end position="247"/>
    </location>
</feature>
<accession>A3VDN5</accession>
<dbReference type="Pfam" id="PF01841">
    <property type="entry name" value="Transglut_core"/>
    <property type="match status" value="1"/>
</dbReference>
<evidence type="ECO:0000313" key="3">
    <source>
        <dbReference type="Proteomes" id="UP000002931"/>
    </source>
</evidence>
<dbReference type="SUPFAM" id="SSF54001">
    <property type="entry name" value="Cysteine proteinases"/>
    <property type="match status" value="1"/>
</dbReference>
<dbReference type="InterPro" id="IPR038765">
    <property type="entry name" value="Papain-like_cys_pep_sf"/>
</dbReference>
<dbReference type="OrthoDB" id="9804023at2"/>
<dbReference type="EMBL" id="AAMT01000004">
    <property type="protein sequence ID" value="EAQ13624.1"/>
    <property type="molecule type" value="Genomic_DNA"/>
</dbReference>
<comment type="caution">
    <text evidence="2">The sequence shown here is derived from an EMBL/GenBank/DDBJ whole genome shotgun (WGS) entry which is preliminary data.</text>
</comment>
<dbReference type="PANTHER" id="PTHR33490">
    <property type="entry name" value="BLR5614 PROTEIN-RELATED"/>
    <property type="match status" value="1"/>
</dbReference>
<dbReference type="eggNOG" id="COG1305">
    <property type="taxonomic scope" value="Bacteria"/>
</dbReference>
<reference evidence="2 3" key="1">
    <citation type="journal article" date="2010" name="J. Bacteriol.">
        <title>Genome sequences of Pelagibaca bermudensis HTCC2601T and Maritimibacter alkaliphilus HTCC2654T, the type strains of two marine Roseobacter genera.</title>
        <authorList>
            <person name="Thrash J.C."/>
            <person name="Cho J.C."/>
            <person name="Ferriera S."/>
            <person name="Johnson J."/>
            <person name="Vergin K.L."/>
            <person name="Giovannoni S.J."/>
        </authorList>
    </citation>
    <scope>NUCLEOTIDE SEQUENCE [LARGE SCALE GENOMIC DNA]</scope>
    <source>
        <strain evidence="2 3">HTCC2654</strain>
    </source>
</reference>
<dbReference type="HOGENOM" id="CLU_008973_0_0_5"/>
<dbReference type="RefSeq" id="WP_008328514.1">
    <property type="nucleotide sequence ID" value="NZ_CH902578.1"/>
</dbReference>
<dbReference type="Pfam" id="PF08379">
    <property type="entry name" value="Bact_transglu_N"/>
    <property type="match status" value="1"/>
</dbReference>